<evidence type="ECO:0008006" key="3">
    <source>
        <dbReference type="Google" id="ProtNLM"/>
    </source>
</evidence>
<dbReference type="KEGG" id="fya:KMW28_19515"/>
<reference evidence="1 2" key="1">
    <citation type="submission" date="2021-05" db="EMBL/GenBank/DDBJ databases">
        <title>Comparative genomic studies on the polysaccharide-degrading batcterial strains of the Flammeovirga genus.</title>
        <authorList>
            <person name="Zewei F."/>
            <person name="Zheng Z."/>
            <person name="Yu L."/>
            <person name="Ruyue G."/>
            <person name="Yanhong M."/>
            <person name="Yuanyuan C."/>
            <person name="Jingyan G."/>
            <person name="Wenjun H."/>
        </authorList>
    </citation>
    <scope>NUCLEOTIDE SEQUENCE [LARGE SCALE GENOMIC DNA]</scope>
    <source>
        <strain evidence="1 2">NBRC:100898</strain>
    </source>
</reference>
<protein>
    <recommendedName>
        <fullName evidence="3">Lipoprotein</fullName>
    </recommendedName>
</protein>
<accession>A0AAX1N3B6</accession>
<proteinExistence type="predicted"/>
<evidence type="ECO:0000313" key="2">
    <source>
        <dbReference type="Proteomes" id="UP000678679"/>
    </source>
</evidence>
<gene>
    <name evidence="1" type="ORF">KMW28_19515</name>
</gene>
<dbReference type="PROSITE" id="PS51257">
    <property type="entry name" value="PROKAR_LIPOPROTEIN"/>
    <property type="match status" value="1"/>
</dbReference>
<dbReference type="AlphaFoldDB" id="A0AAX1N3B6"/>
<dbReference type="Proteomes" id="UP000678679">
    <property type="component" value="Chromosome 1"/>
</dbReference>
<sequence length="145" mass="16868">MKYLFIIFFSLLFVSCDVHKEDEFVPVEKHGYDNYSIKEKKIFSDSTNSVHIKLAISKSSNMHNSYKEITLTKLNTGEKISINTNHIVDLEPGAYELNVALHPHRAVDDSKVHLSENSLFRNEFQVTKMFTIEENQTVKFNIYLH</sequence>
<keyword evidence="2" id="KW-1185">Reference proteome</keyword>
<dbReference type="RefSeq" id="WP_169665913.1">
    <property type="nucleotide sequence ID" value="NZ_CP076132.1"/>
</dbReference>
<evidence type="ECO:0000313" key="1">
    <source>
        <dbReference type="EMBL" id="QWG01806.1"/>
    </source>
</evidence>
<dbReference type="EMBL" id="CP076132">
    <property type="protein sequence ID" value="QWG01806.1"/>
    <property type="molecule type" value="Genomic_DNA"/>
</dbReference>
<organism evidence="1 2">
    <name type="scientific">Flammeovirga yaeyamensis</name>
    <dbReference type="NCBI Taxonomy" id="367791"/>
    <lineage>
        <taxon>Bacteria</taxon>
        <taxon>Pseudomonadati</taxon>
        <taxon>Bacteroidota</taxon>
        <taxon>Cytophagia</taxon>
        <taxon>Cytophagales</taxon>
        <taxon>Flammeovirgaceae</taxon>
        <taxon>Flammeovirga</taxon>
    </lineage>
</organism>
<name>A0AAX1N3B6_9BACT</name>